<evidence type="ECO:0000256" key="8">
    <source>
        <dbReference type="ARBA" id="ARBA00023004"/>
    </source>
</evidence>
<reference evidence="11" key="2">
    <citation type="submission" date="2024-06" db="EMBL/GenBank/DDBJ databases">
        <authorList>
            <person name="Plum-Jensen L.E."/>
            <person name="Schramm A."/>
            <person name="Marshall I.P.G."/>
        </authorList>
    </citation>
    <scope>NUCLEOTIDE SEQUENCE</scope>
    <source>
        <strain evidence="11">Rat1</strain>
    </source>
</reference>
<dbReference type="NCBIfam" id="TIGR00550">
    <property type="entry name" value="nadA"/>
    <property type="match status" value="1"/>
</dbReference>
<sequence>MSTFATLKRTYQLDTHKHTTGAATMTNDSFTASEIDKETKRLHERLHKLGWTREGCRLLAPTTLEINTLKKEQGALILVHSYQTPDIMYGVADFVGDSYDLSRKASEHPARKIIFSSVYFMGETAKLLNPEKEVLVPRKAGCSLADSITAEQVRELRKQYPDAGVVCYVNTYASVKAESDACCTSSNVQAVVQAMPQEEIIFIPDQMMGMNLQNMTSKTIIPWQGTCIVHDEFNENSIQQIRQQFPDAEILAHPECSPGIVSLVDFVGGTAAMLKHVQSSPATTFMLVTECGLTDRLKAEYPEKNIVGSCILCPYMKEIGLTDILDTLKNPSPENRVELEPALAEKARACLDNMFALEKKSGSSI</sequence>
<comment type="pathway">
    <text evidence="2">Cofactor biosynthesis; NAD(+) biosynthesis; quinolinate from iminoaspartate: step 1/1.</text>
</comment>
<keyword evidence="4" id="KW-0004">4Fe-4S</keyword>
<dbReference type="Pfam" id="PF02445">
    <property type="entry name" value="NadA"/>
    <property type="match status" value="1"/>
</dbReference>
<dbReference type="InterPro" id="IPR036094">
    <property type="entry name" value="NadA_sf"/>
</dbReference>
<dbReference type="GO" id="GO:0005829">
    <property type="term" value="C:cytosol"/>
    <property type="evidence" value="ECO:0007669"/>
    <property type="project" value="TreeGrafter"/>
</dbReference>
<reference evidence="11" key="1">
    <citation type="journal article" date="2024" name="Syst. Appl. Microbiol.">
        <title>First single-strain enrichments of Electrothrix cable bacteria, description of E. aestuarii sp. nov. and E. rattekaaiensis sp. nov., and proposal of a cable bacteria taxonomy following the rules of the SeqCode.</title>
        <authorList>
            <person name="Plum-Jensen L.E."/>
            <person name="Schramm A."/>
            <person name="Marshall I.P.G."/>
        </authorList>
    </citation>
    <scope>NUCLEOTIDE SEQUENCE</scope>
    <source>
        <strain evidence="11">Rat1</strain>
    </source>
</reference>
<accession>A0AAU8LXU1</accession>
<keyword evidence="6 11" id="KW-0808">Transferase</keyword>
<name>A0AAU8LXU1_9BACT</name>
<dbReference type="Gene3D" id="3.40.50.10800">
    <property type="entry name" value="NadA-like"/>
    <property type="match status" value="3"/>
</dbReference>
<organism evidence="11">
    <name type="scientific">Candidatus Electrothrix aestuarii</name>
    <dbReference type="NCBI Taxonomy" id="3062594"/>
    <lineage>
        <taxon>Bacteria</taxon>
        <taxon>Pseudomonadati</taxon>
        <taxon>Thermodesulfobacteriota</taxon>
        <taxon>Desulfobulbia</taxon>
        <taxon>Desulfobulbales</taxon>
        <taxon>Desulfobulbaceae</taxon>
        <taxon>Candidatus Electrothrix</taxon>
    </lineage>
</organism>
<evidence type="ECO:0000256" key="3">
    <source>
        <dbReference type="ARBA" id="ARBA00012669"/>
    </source>
</evidence>
<dbReference type="EC" id="2.5.1.72" evidence="3 10"/>
<proteinExistence type="predicted"/>
<dbReference type="InterPro" id="IPR003473">
    <property type="entry name" value="NadA"/>
</dbReference>
<dbReference type="PANTHER" id="PTHR30573">
    <property type="entry name" value="QUINOLINATE SYNTHETASE A"/>
    <property type="match status" value="1"/>
</dbReference>
<evidence type="ECO:0000256" key="9">
    <source>
        <dbReference type="ARBA" id="ARBA00023014"/>
    </source>
</evidence>
<evidence type="ECO:0000256" key="10">
    <source>
        <dbReference type="NCBIfam" id="TIGR00550"/>
    </source>
</evidence>
<dbReference type="NCBIfam" id="NF006878">
    <property type="entry name" value="PRK09375.1-2"/>
    <property type="match status" value="1"/>
</dbReference>
<comment type="cofactor">
    <cofactor evidence="1">
        <name>[4Fe-4S] cluster</name>
        <dbReference type="ChEBI" id="CHEBI:49883"/>
    </cofactor>
</comment>
<dbReference type="GO" id="GO:0008987">
    <property type="term" value="F:quinolinate synthetase A activity"/>
    <property type="evidence" value="ECO:0007669"/>
    <property type="project" value="UniProtKB-UniRule"/>
</dbReference>
<dbReference type="GO" id="GO:0046872">
    <property type="term" value="F:metal ion binding"/>
    <property type="evidence" value="ECO:0007669"/>
    <property type="project" value="UniProtKB-KW"/>
</dbReference>
<keyword evidence="9" id="KW-0411">Iron-sulfur</keyword>
<dbReference type="PANTHER" id="PTHR30573:SF0">
    <property type="entry name" value="QUINOLINATE SYNTHASE, CHLOROPLASTIC"/>
    <property type="match status" value="1"/>
</dbReference>
<evidence type="ECO:0000256" key="5">
    <source>
        <dbReference type="ARBA" id="ARBA00022642"/>
    </source>
</evidence>
<evidence type="ECO:0000256" key="6">
    <source>
        <dbReference type="ARBA" id="ARBA00022679"/>
    </source>
</evidence>
<dbReference type="AlphaFoldDB" id="A0AAU8LXU1"/>
<evidence type="ECO:0000256" key="7">
    <source>
        <dbReference type="ARBA" id="ARBA00022723"/>
    </source>
</evidence>
<dbReference type="KEGG" id="eaj:Q3M24_02785"/>
<evidence type="ECO:0000256" key="2">
    <source>
        <dbReference type="ARBA" id="ARBA00005065"/>
    </source>
</evidence>
<protein>
    <recommendedName>
        <fullName evidence="3 10">Quinolinate synthase</fullName>
        <ecNumber evidence="3 10">2.5.1.72</ecNumber>
    </recommendedName>
</protein>
<gene>
    <name evidence="11" type="primary">nadA</name>
    <name evidence="11" type="ORF">Q3M24_02785</name>
</gene>
<dbReference type="GO" id="GO:0034628">
    <property type="term" value="P:'de novo' NAD+ biosynthetic process from L-aspartate"/>
    <property type="evidence" value="ECO:0007669"/>
    <property type="project" value="TreeGrafter"/>
</dbReference>
<keyword evidence="7" id="KW-0479">Metal-binding</keyword>
<evidence type="ECO:0000313" key="11">
    <source>
        <dbReference type="EMBL" id="XCN73696.1"/>
    </source>
</evidence>
<keyword evidence="8" id="KW-0408">Iron</keyword>
<dbReference type="SUPFAM" id="SSF142754">
    <property type="entry name" value="NadA-like"/>
    <property type="match status" value="1"/>
</dbReference>
<evidence type="ECO:0000256" key="4">
    <source>
        <dbReference type="ARBA" id="ARBA00022485"/>
    </source>
</evidence>
<evidence type="ECO:0000256" key="1">
    <source>
        <dbReference type="ARBA" id="ARBA00001966"/>
    </source>
</evidence>
<dbReference type="EMBL" id="CP159373">
    <property type="protein sequence ID" value="XCN73696.1"/>
    <property type="molecule type" value="Genomic_DNA"/>
</dbReference>
<dbReference type="GO" id="GO:0051539">
    <property type="term" value="F:4 iron, 4 sulfur cluster binding"/>
    <property type="evidence" value="ECO:0007669"/>
    <property type="project" value="UniProtKB-KW"/>
</dbReference>
<dbReference type="NCBIfam" id="NF006879">
    <property type="entry name" value="PRK09375.1-4"/>
    <property type="match status" value="1"/>
</dbReference>
<keyword evidence="5" id="KW-0662">Pyridine nucleotide biosynthesis</keyword>